<name>A0A4Z1NK80_9PEZI</name>
<feature type="region of interest" description="Disordered" evidence="10">
    <location>
        <begin position="932"/>
        <end position="972"/>
    </location>
</feature>
<dbReference type="InterPro" id="IPR043024">
    <property type="entry name" value="KA1_sf_fungal"/>
</dbReference>
<dbReference type="SUPFAM" id="SSF56112">
    <property type="entry name" value="Protein kinase-like (PK-like)"/>
    <property type="match status" value="1"/>
</dbReference>
<feature type="compositionally biased region" description="Polar residues" evidence="10">
    <location>
        <begin position="61"/>
        <end position="73"/>
    </location>
</feature>
<feature type="domain" description="Protein kinase" evidence="11">
    <location>
        <begin position="85"/>
        <end position="369"/>
    </location>
</feature>
<evidence type="ECO:0000313" key="12">
    <source>
        <dbReference type="EMBL" id="TID16005.1"/>
    </source>
</evidence>
<reference evidence="12 13" key="1">
    <citation type="submission" date="2019-04" db="EMBL/GenBank/DDBJ databases">
        <title>High contiguity whole genome sequence and gene annotation resource for two Venturia nashicola isolates.</title>
        <authorList>
            <person name="Prokchorchik M."/>
            <person name="Won K."/>
            <person name="Lee Y."/>
            <person name="Choi E.D."/>
            <person name="Segonzac C."/>
            <person name="Sohn K.H."/>
        </authorList>
    </citation>
    <scope>NUCLEOTIDE SEQUENCE [LARGE SCALE GENOMIC DNA]</scope>
    <source>
        <strain evidence="12 13">PRI2</strain>
    </source>
</reference>
<feature type="compositionally biased region" description="Polar residues" evidence="10">
    <location>
        <begin position="657"/>
        <end position="668"/>
    </location>
</feature>
<dbReference type="Pfam" id="PF16797">
    <property type="entry name" value="Fungal_KA1"/>
    <property type="match status" value="1"/>
</dbReference>
<evidence type="ECO:0000256" key="8">
    <source>
        <dbReference type="ARBA" id="ARBA00047899"/>
    </source>
</evidence>
<evidence type="ECO:0000256" key="9">
    <source>
        <dbReference type="ARBA" id="ARBA00048679"/>
    </source>
</evidence>
<dbReference type="GO" id="GO:0004674">
    <property type="term" value="F:protein serine/threonine kinase activity"/>
    <property type="evidence" value="ECO:0007669"/>
    <property type="project" value="UniProtKB-KW"/>
</dbReference>
<proteinExistence type="predicted"/>
<comment type="catalytic activity">
    <reaction evidence="8">
        <text>L-threonyl-[protein] + ATP = O-phospho-L-threonyl-[protein] + ADP + H(+)</text>
        <dbReference type="Rhea" id="RHEA:46608"/>
        <dbReference type="Rhea" id="RHEA-COMP:11060"/>
        <dbReference type="Rhea" id="RHEA-COMP:11605"/>
        <dbReference type="ChEBI" id="CHEBI:15378"/>
        <dbReference type="ChEBI" id="CHEBI:30013"/>
        <dbReference type="ChEBI" id="CHEBI:30616"/>
        <dbReference type="ChEBI" id="CHEBI:61977"/>
        <dbReference type="ChEBI" id="CHEBI:456216"/>
        <dbReference type="EC" id="2.7.11.1"/>
    </reaction>
</comment>
<evidence type="ECO:0000313" key="13">
    <source>
        <dbReference type="Proteomes" id="UP000298493"/>
    </source>
</evidence>
<feature type="compositionally biased region" description="Low complexity" evidence="10">
    <location>
        <begin position="609"/>
        <end position="619"/>
    </location>
</feature>
<dbReference type="GO" id="GO:0005938">
    <property type="term" value="C:cell cortex"/>
    <property type="evidence" value="ECO:0007669"/>
    <property type="project" value="UniProtKB-ARBA"/>
</dbReference>
<keyword evidence="6 12" id="KW-0418">Kinase</keyword>
<dbReference type="Gene3D" id="3.30.310.220">
    <property type="entry name" value="Fungal kinase associated-1 domain"/>
    <property type="match status" value="1"/>
</dbReference>
<dbReference type="OrthoDB" id="504170at2759"/>
<dbReference type="GO" id="GO:0007165">
    <property type="term" value="P:signal transduction"/>
    <property type="evidence" value="ECO:0007669"/>
    <property type="project" value="TreeGrafter"/>
</dbReference>
<evidence type="ECO:0000256" key="7">
    <source>
        <dbReference type="ARBA" id="ARBA00022840"/>
    </source>
</evidence>
<feature type="region of interest" description="Disordered" evidence="10">
    <location>
        <begin position="693"/>
        <end position="719"/>
    </location>
</feature>
<dbReference type="PANTHER" id="PTHR43895">
    <property type="entry name" value="CALCIUM/CALMODULIN-DEPENDENT PROTEIN KINASE KINASE-RELATED"/>
    <property type="match status" value="1"/>
</dbReference>
<feature type="region of interest" description="Disordered" evidence="10">
    <location>
        <begin position="657"/>
        <end position="679"/>
    </location>
</feature>
<evidence type="ECO:0000256" key="3">
    <source>
        <dbReference type="ARBA" id="ARBA00022553"/>
    </source>
</evidence>
<dbReference type="InterPro" id="IPR031850">
    <property type="entry name" value="Fungal_KA1_dom"/>
</dbReference>
<keyword evidence="4" id="KW-0808">Transferase</keyword>
<dbReference type="InterPro" id="IPR000719">
    <property type="entry name" value="Prot_kinase_dom"/>
</dbReference>
<dbReference type="Proteomes" id="UP000298493">
    <property type="component" value="Unassembled WGS sequence"/>
</dbReference>
<dbReference type="GO" id="GO:0005524">
    <property type="term" value="F:ATP binding"/>
    <property type="evidence" value="ECO:0007669"/>
    <property type="project" value="UniProtKB-KW"/>
</dbReference>
<dbReference type="SMART" id="SM00220">
    <property type="entry name" value="S_TKc"/>
    <property type="match status" value="1"/>
</dbReference>
<feature type="compositionally biased region" description="Polar residues" evidence="10">
    <location>
        <begin position="545"/>
        <end position="561"/>
    </location>
</feature>
<dbReference type="PROSITE" id="PS00108">
    <property type="entry name" value="PROTEIN_KINASE_ST"/>
    <property type="match status" value="1"/>
</dbReference>
<dbReference type="Pfam" id="PF00069">
    <property type="entry name" value="Pkinase"/>
    <property type="match status" value="1"/>
</dbReference>
<keyword evidence="5" id="KW-0547">Nucleotide-binding</keyword>
<keyword evidence="3" id="KW-0597">Phosphoprotein</keyword>
<evidence type="ECO:0000259" key="11">
    <source>
        <dbReference type="PROSITE" id="PS50011"/>
    </source>
</evidence>
<feature type="region of interest" description="Disordered" evidence="10">
    <location>
        <begin position="466"/>
        <end position="493"/>
    </location>
</feature>
<comment type="catalytic activity">
    <reaction evidence="9">
        <text>L-seryl-[protein] + ATP = O-phospho-L-seryl-[protein] + ADP + H(+)</text>
        <dbReference type="Rhea" id="RHEA:17989"/>
        <dbReference type="Rhea" id="RHEA-COMP:9863"/>
        <dbReference type="Rhea" id="RHEA-COMP:11604"/>
        <dbReference type="ChEBI" id="CHEBI:15378"/>
        <dbReference type="ChEBI" id="CHEBI:29999"/>
        <dbReference type="ChEBI" id="CHEBI:30616"/>
        <dbReference type="ChEBI" id="CHEBI:83421"/>
        <dbReference type="ChEBI" id="CHEBI:456216"/>
        <dbReference type="EC" id="2.7.11.1"/>
    </reaction>
</comment>
<organism evidence="12 13">
    <name type="scientific">Venturia nashicola</name>
    <dbReference type="NCBI Taxonomy" id="86259"/>
    <lineage>
        <taxon>Eukaryota</taxon>
        <taxon>Fungi</taxon>
        <taxon>Dikarya</taxon>
        <taxon>Ascomycota</taxon>
        <taxon>Pezizomycotina</taxon>
        <taxon>Dothideomycetes</taxon>
        <taxon>Pleosporomycetidae</taxon>
        <taxon>Venturiales</taxon>
        <taxon>Venturiaceae</taxon>
        <taxon>Venturia</taxon>
    </lineage>
</organism>
<dbReference type="InterPro" id="IPR011009">
    <property type="entry name" value="Kinase-like_dom_sf"/>
</dbReference>
<feature type="compositionally biased region" description="Polar residues" evidence="10">
    <location>
        <begin position="792"/>
        <end position="801"/>
    </location>
</feature>
<dbReference type="PROSITE" id="PS50011">
    <property type="entry name" value="PROTEIN_KINASE_DOM"/>
    <property type="match status" value="1"/>
</dbReference>
<comment type="caution">
    <text evidence="12">The sequence shown here is derived from an EMBL/GenBank/DDBJ whole genome shotgun (WGS) entry which is preliminary data.</text>
</comment>
<dbReference type="STRING" id="86259.A0A4Z1NK80"/>
<keyword evidence="7" id="KW-0067">ATP-binding</keyword>
<evidence type="ECO:0000256" key="4">
    <source>
        <dbReference type="ARBA" id="ARBA00022679"/>
    </source>
</evidence>
<feature type="compositionally biased region" description="Pro residues" evidence="10">
    <location>
        <begin position="936"/>
        <end position="945"/>
    </location>
</feature>
<feature type="region of interest" description="Disordered" evidence="10">
    <location>
        <begin position="999"/>
        <end position="1064"/>
    </location>
</feature>
<dbReference type="FunFam" id="1.10.510.10:FF:000571">
    <property type="entry name" value="Maternal embryonic leucine zipper kinase"/>
    <property type="match status" value="1"/>
</dbReference>
<dbReference type="EC" id="2.7.11.1" evidence="1"/>
<keyword evidence="13" id="KW-1185">Reference proteome</keyword>
<keyword evidence="2" id="KW-0723">Serine/threonine-protein kinase</keyword>
<dbReference type="Gene3D" id="1.10.510.10">
    <property type="entry name" value="Transferase(Phosphotransferase) domain 1"/>
    <property type="match status" value="1"/>
</dbReference>
<feature type="region of interest" description="Disordered" evidence="10">
    <location>
        <begin position="782"/>
        <end position="801"/>
    </location>
</feature>
<evidence type="ECO:0000256" key="2">
    <source>
        <dbReference type="ARBA" id="ARBA00022527"/>
    </source>
</evidence>
<feature type="compositionally biased region" description="Basic and acidic residues" evidence="10">
    <location>
        <begin position="1044"/>
        <end position="1058"/>
    </location>
</feature>
<protein>
    <recommendedName>
        <fullName evidence="1">non-specific serine/threonine protein kinase</fullName>
        <ecNumber evidence="1">2.7.11.1</ecNumber>
    </recommendedName>
</protein>
<gene>
    <name evidence="12" type="ORF">E6O75_ATG09063</name>
</gene>
<evidence type="ECO:0000256" key="10">
    <source>
        <dbReference type="SAM" id="MobiDB-lite"/>
    </source>
</evidence>
<feature type="compositionally biased region" description="Basic residues" evidence="10">
    <location>
        <begin position="895"/>
        <end position="904"/>
    </location>
</feature>
<dbReference type="EMBL" id="SNSC02000019">
    <property type="protein sequence ID" value="TID16005.1"/>
    <property type="molecule type" value="Genomic_DNA"/>
</dbReference>
<feature type="region of interest" description="Disordered" evidence="10">
    <location>
        <begin position="521"/>
        <end position="619"/>
    </location>
</feature>
<sequence length="1332" mass="149406">MRTAPTAETPEKSPLKIGQAMTKNESLVGNGSLAVRHTLVQSPQHKIVSKVSKSEIDSKRNSAVSNASTNGSGTARKRKTHIGPWQLGSTVGKGGTARVRKVRHIVTGQTGVAKIVARPVAEKSRALSLMNLVNSQDGSFGGDKHIPLGLEREIAIMKLLDHRNIVRLYDVWENRNEIYLIMELVEGGELFDYVARRQRLEEDITVFLFRQIICALLYCHRLHIHHRDLKPENILLDYREMCVKLVDFGMAALQPAGNLLTTPCGSPHYAAPELLSSKAYDGGQADVWSCGVVLFVMLTGYPPFNFPSDPHNQMTEDKKLKALFRAIHDADYRLPSALSNEAKDLLTKIFIPDPHKRIRIDEIWQHPFLHKYDAMYNIPPMKRIESLIGPQPTIEGWVPLTAKRISPDIFRALRTLWHSETAETLIRKLCNDEPNQEKYFYNAMLKYQAENLQDFQKNTADVGYSASDYQHSKPAMNHEPMPSETDSRSTRSKSTFSICGSEHLQSRHSFYEIPMSEASYDPFRASRDPVTTKGKGDFANATVRRVQSNSSRRTSVGNHGSSLRVEVLRRDSRRSSKRVSRFSSTSVSLRGSPASRGHIQGKRSSKSASRLSVGSSALMSSSPITAIRRSDARKRSVQFSHLRKSSTASALTSCADSSLSFSTPSRTAKQNKKLGHSTRNSFPFAVVPALPQHSMIRSKKENPGGILPTPRTRKARDIDQEARKISSELEKACEEAFFRSSISSSGRGSVVEKRVPHTETPRSSPSQRSPYEIQKEAFFEKIAQKPLPPTPSMDTKTSLQTAETPGTYTAREMKDLRERLAARYEMEGTANEQQFNEVLNTLDVLMSPIAARMSGDSQRAVSAPQPHHDYLEDSNFLSVIPEEGRGADSDDPMSKKGKSTRWPHRAFTEPLGRSKQPINRHDYPETTIRLVQPSSPIQPSPPQPWAPLNIRKQSSTISRSSSRAEDQSDEIMADPHVLVRQLSLYEQLRSGYRRVDDSDVLRTPNYSSRDSRTGRVNYYGDSSYTDRSSPKCCDDDDSHPQAGRFEHLNDRKGTRDVRFGSTSPKKVQTEKTRFFGMFKKKKIEQIDEEVGVGEKASMTEKESFKATPNVGDKILGMQHGPLMKSSSSDNVSKLFGYLQKIAKPFFDQFASFKPASAVIPLAVSRGTACDAILEEIRVQAPGLEIADNQPNRFTLACKVKAKHIKGVKKNCNFDLEIFAVDKHDQAVDYSVMRITLTRGSSVTLRQVAMEIDTRLSANNLVVKSKKIADELCDTLGQGLRRSDWIYMSDGEVNQEDKQIRINSDRALKYAREMDKIGPVYEPGDPRNFHFER</sequence>
<evidence type="ECO:0000256" key="6">
    <source>
        <dbReference type="ARBA" id="ARBA00022777"/>
    </source>
</evidence>
<feature type="region of interest" description="Disordered" evidence="10">
    <location>
        <begin position="50"/>
        <end position="78"/>
    </location>
</feature>
<evidence type="ECO:0000256" key="1">
    <source>
        <dbReference type="ARBA" id="ARBA00012513"/>
    </source>
</evidence>
<accession>A0A4Z1NK80</accession>
<evidence type="ECO:0000256" key="5">
    <source>
        <dbReference type="ARBA" id="ARBA00022741"/>
    </source>
</evidence>
<feature type="compositionally biased region" description="Low complexity" evidence="10">
    <location>
        <begin position="581"/>
        <end position="592"/>
    </location>
</feature>
<feature type="region of interest" description="Disordered" evidence="10">
    <location>
        <begin position="745"/>
        <end position="770"/>
    </location>
</feature>
<feature type="compositionally biased region" description="Basic and acidic residues" evidence="10">
    <location>
        <begin position="882"/>
        <end position="894"/>
    </location>
</feature>
<feature type="region of interest" description="Disordered" evidence="10">
    <location>
        <begin position="882"/>
        <end position="920"/>
    </location>
</feature>
<feature type="compositionally biased region" description="Basic and acidic residues" evidence="10">
    <location>
        <begin position="750"/>
        <end position="760"/>
    </location>
</feature>
<dbReference type="InterPro" id="IPR008271">
    <property type="entry name" value="Ser/Thr_kinase_AS"/>
</dbReference>
<dbReference type="PANTHER" id="PTHR43895:SF32">
    <property type="entry name" value="SERINE_THREONINE-PROTEIN KINASE CHK1"/>
    <property type="match status" value="1"/>
</dbReference>